<protein>
    <submittedName>
        <fullName evidence="1">Uncharacterized protein</fullName>
    </submittedName>
</protein>
<dbReference type="AlphaFoldDB" id="A0A0A9AAF6"/>
<name>A0A0A9AAF6_ARUDO</name>
<dbReference type="EMBL" id="GBRH01251910">
    <property type="protein sequence ID" value="JAD45985.1"/>
    <property type="molecule type" value="Transcribed_RNA"/>
</dbReference>
<reference evidence="1" key="1">
    <citation type="submission" date="2014-09" db="EMBL/GenBank/DDBJ databases">
        <authorList>
            <person name="Magalhaes I.L.F."/>
            <person name="Oliveira U."/>
            <person name="Santos F.R."/>
            <person name="Vidigal T.H.D.A."/>
            <person name="Brescovit A.D."/>
            <person name="Santos A.J."/>
        </authorList>
    </citation>
    <scope>NUCLEOTIDE SEQUENCE</scope>
    <source>
        <tissue evidence="1">Shoot tissue taken approximately 20 cm above the soil surface</tissue>
    </source>
</reference>
<accession>A0A0A9AAF6</accession>
<sequence>MIHQPTNFKVPIGTIQIKYYKSVMQQSKFFLLKKQISQKNCNR</sequence>
<reference evidence="1" key="2">
    <citation type="journal article" date="2015" name="Data Brief">
        <title>Shoot transcriptome of the giant reed, Arundo donax.</title>
        <authorList>
            <person name="Barrero R.A."/>
            <person name="Guerrero F.D."/>
            <person name="Moolhuijzen P."/>
            <person name="Goolsby J.A."/>
            <person name="Tidwell J."/>
            <person name="Bellgard S.E."/>
            <person name="Bellgard M.I."/>
        </authorList>
    </citation>
    <scope>NUCLEOTIDE SEQUENCE</scope>
    <source>
        <tissue evidence="1">Shoot tissue taken approximately 20 cm above the soil surface</tissue>
    </source>
</reference>
<organism evidence="1">
    <name type="scientific">Arundo donax</name>
    <name type="common">Giant reed</name>
    <name type="synonym">Donax arundinaceus</name>
    <dbReference type="NCBI Taxonomy" id="35708"/>
    <lineage>
        <taxon>Eukaryota</taxon>
        <taxon>Viridiplantae</taxon>
        <taxon>Streptophyta</taxon>
        <taxon>Embryophyta</taxon>
        <taxon>Tracheophyta</taxon>
        <taxon>Spermatophyta</taxon>
        <taxon>Magnoliopsida</taxon>
        <taxon>Liliopsida</taxon>
        <taxon>Poales</taxon>
        <taxon>Poaceae</taxon>
        <taxon>PACMAD clade</taxon>
        <taxon>Arundinoideae</taxon>
        <taxon>Arundineae</taxon>
        <taxon>Arundo</taxon>
    </lineage>
</organism>
<proteinExistence type="predicted"/>
<evidence type="ECO:0000313" key="1">
    <source>
        <dbReference type="EMBL" id="JAD45985.1"/>
    </source>
</evidence>